<evidence type="ECO:0000259" key="5">
    <source>
        <dbReference type="PROSITE" id="PS50240"/>
    </source>
</evidence>
<dbReference type="PANTHER" id="PTHR24252:SF7">
    <property type="entry name" value="HYALIN"/>
    <property type="match status" value="1"/>
</dbReference>
<dbReference type="InterPro" id="IPR001254">
    <property type="entry name" value="Trypsin_dom"/>
</dbReference>
<feature type="region of interest" description="Disordered" evidence="3">
    <location>
        <begin position="84"/>
        <end position="121"/>
    </location>
</feature>
<keyword evidence="1" id="KW-1015">Disulfide bond</keyword>
<organism evidence="6 7">
    <name type="scientific">Plutella xylostella</name>
    <name type="common">Diamondback moth</name>
    <name type="synonym">Plutella maculipennis</name>
    <dbReference type="NCBI Taxonomy" id="51655"/>
    <lineage>
        <taxon>Eukaryota</taxon>
        <taxon>Metazoa</taxon>
        <taxon>Ecdysozoa</taxon>
        <taxon>Arthropoda</taxon>
        <taxon>Hexapoda</taxon>
        <taxon>Insecta</taxon>
        <taxon>Pterygota</taxon>
        <taxon>Neoptera</taxon>
        <taxon>Endopterygota</taxon>
        <taxon>Lepidoptera</taxon>
        <taxon>Glossata</taxon>
        <taxon>Ditrysia</taxon>
        <taxon>Yponomeutoidea</taxon>
        <taxon>Plutellidae</taxon>
        <taxon>Plutella</taxon>
    </lineage>
</organism>
<dbReference type="InterPro" id="IPR009003">
    <property type="entry name" value="Peptidase_S1_PA"/>
</dbReference>
<reference evidence="6 7" key="1">
    <citation type="submission" date="2021-06" db="EMBL/GenBank/DDBJ databases">
        <title>A haploid diamondback moth (Plutella xylostella L.) genome assembly resolves 31 chromosomes and identifies a diamide resistance mutation.</title>
        <authorList>
            <person name="Ward C.M."/>
            <person name="Perry K.D."/>
            <person name="Baker G."/>
            <person name="Powis K."/>
            <person name="Heckel D.G."/>
            <person name="Baxter S.W."/>
        </authorList>
    </citation>
    <scope>NUCLEOTIDE SEQUENCE [LARGE SCALE GENOMIC DNA]</scope>
    <source>
        <strain evidence="6 7">LV</strain>
        <tissue evidence="6">Single pupa</tissue>
    </source>
</reference>
<keyword evidence="7" id="KW-1185">Reference proteome</keyword>
<dbReference type="PROSITE" id="PS00135">
    <property type="entry name" value="TRYPSIN_SER"/>
    <property type="match status" value="1"/>
</dbReference>
<sequence length="387" mass="42553">MLTRLLFLNLVLSCLGYLDLDDECFSPTKVPGKCKLAYNCAASLNAIKTEGFHNLTRCGFRGHTEIVCCIPEKVESSFGDRFASDPATEASATSRDPIVLPPRNRPPQVQPTTTTTTTKPKRRAELECDKIIQSSGPPLSHYIINGQEAAEGEFPYMAELGYLDPSKDKVEFLCGGTLISKRYVMTAAHCLQPQRLRERAAVFVRIGVVVLGNGTYNAATDYKIQEIKIHPDFAARAIKNDIALIKLERDVVFSDVARPGCLYTKPDVPLNDLVVIGFGVTQIETRKFSENLLRATVTFVPKKECAADYDNGRHQIDDNVICAGDKDKHADACQGDSGSSLQALTGTDGHFRILGIISYGKGCGTKVPGVYTKVYSYLDWIESIVWS</sequence>
<feature type="domain" description="Peptidase S1" evidence="5">
    <location>
        <begin position="143"/>
        <end position="386"/>
    </location>
</feature>
<keyword evidence="2" id="KW-0378">Hydrolase</keyword>
<dbReference type="SMART" id="SM00020">
    <property type="entry name" value="Tryp_SPc"/>
    <property type="match status" value="1"/>
</dbReference>
<dbReference type="InterPro" id="IPR018114">
    <property type="entry name" value="TRYPSIN_HIS"/>
</dbReference>
<evidence type="ECO:0000313" key="7">
    <source>
        <dbReference type="Proteomes" id="UP000823941"/>
    </source>
</evidence>
<dbReference type="Pfam" id="PF00089">
    <property type="entry name" value="Trypsin"/>
    <property type="match status" value="1"/>
</dbReference>
<dbReference type="PRINTS" id="PR00722">
    <property type="entry name" value="CHYMOTRYPSIN"/>
</dbReference>
<proteinExistence type="predicted"/>
<accession>A0ABQ7PZM0</accession>
<feature type="compositionally biased region" description="Pro residues" evidence="3">
    <location>
        <begin position="99"/>
        <end position="109"/>
    </location>
</feature>
<dbReference type="InterPro" id="IPR001314">
    <property type="entry name" value="Peptidase_S1A"/>
</dbReference>
<dbReference type="InterPro" id="IPR033116">
    <property type="entry name" value="TRYPSIN_SER"/>
</dbReference>
<keyword evidence="2" id="KW-0645">Protease</keyword>
<evidence type="ECO:0000256" key="3">
    <source>
        <dbReference type="SAM" id="MobiDB-lite"/>
    </source>
</evidence>
<feature type="signal peptide" evidence="4">
    <location>
        <begin position="1"/>
        <end position="16"/>
    </location>
</feature>
<dbReference type="PROSITE" id="PS50240">
    <property type="entry name" value="TRYPSIN_DOM"/>
    <property type="match status" value="1"/>
</dbReference>
<feature type="chain" id="PRO_5045634207" description="Peptidase S1 domain-containing protein" evidence="4">
    <location>
        <begin position="17"/>
        <end position="387"/>
    </location>
</feature>
<evidence type="ECO:0000313" key="6">
    <source>
        <dbReference type="EMBL" id="KAG7298435.1"/>
    </source>
</evidence>
<evidence type="ECO:0000256" key="2">
    <source>
        <dbReference type="RuleBase" id="RU363034"/>
    </source>
</evidence>
<dbReference type="Gene3D" id="2.40.10.10">
    <property type="entry name" value="Trypsin-like serine proteases"/>
    <property type="match status" value="2"/>
</dbReference>
<dbReference type="SUPFAM" id="SSF50494">
    <property type="entry name" value="Trypsin-like serine proteases"/>
    <property type="match status" value="1"/>
</dbReference>
<dbReference type="Proteomes" id="UP000823941">
    <property type="component" value="Chromosome 24"/>
</dbReference>
<dbReference type="EMBL" id="JAHIBW010000024">
    <property type="protein sequence ID" value="KAG7298435.1"/>
    <property type="molecule type" value="Genomic_DNA"/>
</dbReference>
<comment type="caution">
    <text evidence="6">The sequence shown here is derived from an EMBL/GenBank/DDBJ whole genome shotgun (WGS) entry which is preliminary data.</text>
</comment>
<evidence type="ECO:0000256" key="4">
    <source>
        <dbReference type="SAM" id="SignalP"/>
    </source>
</evidence>
<gene>
    <name evidence="6" type="ORF">JYU34_018061</name>
</gene>
<keyword evidence="2" id="KW-0720">Serine protease</keyword>
<dbReference type="PANTHER" id="PTHR24252">
    <property type="entry name" value="ACROSIN-RELATED"/>
    <property type="match status" value="1"/>
</dbReference>
<name>A0ABQ7PZM0_PLUXY</name>
<keyword evidence="4" id="KW-0732">Signal</keyword>
<evidence type="ECO:0000256" key="1">
    <source>
        <dbReference type="ARBA" id="ARBA00023157"/>
    </source>
</evidence>
<protein>
    <recommendedName>
        <fullName evidence="5">Peptidase S1 domain-containing protein</fullName>
    </recommendedName>
</protein>
<dbReference type="InterPro" id="IPR043504">
    <property type="entry name" value="Peptidase_S1_PA_chymotrypsin"/>
</dbReference>
<dbReference type="PROSITE" id="PS00134">
    <property type="entry name" value="TRYPSIN_HIS"/>
    <property type="match status" value="1"/>
</dbReference>
<dbReference type="CDD" id="cd00190">
    <property type="entry name" value="Tryp_SPc"/>
    <property type="match status" value="1"/>
</dbReference>